<dbReference type="Gene3D" id="3.40.50.12500">
    <property type="match status" value="1"/>
</dbReference>
<dbReference type="Proteomes" id="UP000193307">
    <property type="component" value="Unassembled WGS sequence"/>
</dbReference>
<evidence type="ECO:0000256" key="1">
    <source>
        <dbReference type="ARBA" id="ARBA00038414"/>
    </source>
</evidence>
<dbReference type="GO" id="GO:0047661">
    <property type="term" value="F:amino-acid racemase activity"/>
    <property type="evidence" value="ECO:0007669"/>
    <property type="project" value="InterPro"/>
</dbReference>
<protein>
    <submittedName>
        <fullName evidence="2">Asp/Glu/Hydantoin racemase</fullName>
    </submittedName>
</protein>
<evidence type="ECO:0000313" key="2">
    <source>
        <dbReference type="EMBL" id="SLN15562.1"/>
    </source>
</evidence>
<name>A0A1Y5RF00_9RHOB</name>
<evidence type="ECO:0000313" key="3">
    <source>
        <dbReference type="Proteomes" id="UP000193307"/>
    </source>
</evidence>
<dbReference type="PANTHER" id="PTHR28047:SF5">
    <property type="entry name" value="PROTEIN DCG1"/>
    <property type="match status" value="1"/>
</dbReference>
<proteinExistence type="inferred from homology"/>
<dbReference type="OrthoDB" id="9791723at2"/>
<dbReference type="EMBL" id="FWFW01000001">
    <property type="protein sequence ID" value="SLN15562.1"/>
    <property type="molecule type" value="Genomic_DNA"/>
</dbReference>
<gene>
    <name evidence="2" type="ORF">PAM7971_00295</name>
</gene>
<sequence>MHVVYINPNATEAMTQSVVDVAQRAVPFATISGLTNLTGPPAIEGAADGEAAIPGVLELVDKAQSMGADAIVIACFDDTGLDRARAAARCPVLGIGQSAFTMGAMLGQGFSVVTSVTLSVPVIQHNIKAQGFSQNCLGVHASGIAVLDIDAGSQPVREKLAAAIVAAQRHDNSDAVVLGCAGMAPLLGDLEARTGIKLIDGVAGSALLAVSAATSQ</sequence>
<dbReference type="STRING" id="658057.SAMN04488032_101352"/>
<dbReference type="InterPro" id="IPR015942">
    <property type="entry name" value="Asp/Glu/hydantoin_racemase"/>
</dbReference>
<dbReference type="InterPro" id="IPR052186">
    <property type="entry name" value="Hydantoin_racemase-like"/>
</dbReference>
<dbReference type="PANTHER" id="PTHR28047">
    <property type="entry name" value="PROTEIN DCG1"/>
    <property type="match status" value="1"/>
</dbReference>
<dbReference type="Pfam" id="PF01177">
    <property type="entry name" value="Asp_Glu_race"/>
    <property type="match status" value="1"/>
</dbReference>
<organism evidence="2 3">
    <name type="scientific">Pacificibacter marinus</name>
    <dbReference type="NCBI Taxonomy" id="658057"/>
    <lineage>
        <taxon>Bacteria</taxon>
        <taxon>Pseudomonadati</taxon>
        <taxon>Pseudomonadota</taxon>
        <taxon>Alphaproteobacteria</taxon>
        <taxon>Rhodobacterales</taxon>
        <taxon>Roseobacteraceae</taxon>
        <taxon>Pacificibacter</taxon>
    </lineage>
</organism>
<reference evidence="2 3" key="1">
    <citation type="submission" date="2017-03" db="EMBL/GenBank/DDBJ databases">
        <authorList>
            <person name="Afonso C.L."/>
            <person name="Miller P.J."/>
            <person name="Scott M.A."/>
            <person name="Spackman E."/>
            <person name="Goraichik I."/>
            <person name="Dimitrov K.M."/>
            <person name="Suarez D.L."/>
            <person name="Swayne D.E."/>
        </authorList>
    </citation>
    <scope>NUCLEOTIDE SEQUENCE [LARGE SCALE GENOMIC DNA]</scope>
    <source>
        <strain evidence="2 3">CECT 7971</strain>
    </source>
</reference>
<dbReference type="InterPro" id="IPR053714">
    <property type="entry name" value="Iso_Racemase_Enz_sf"/>
</dbReference>
<accession>A0A1Y5RF00</accession>
<dbReference type="AlphaFoldDB" id="A0A1Y5RF00"/>
<keyword evidence="3" id="KW-1185">Reference proteome</keyword>
<comment type="similarity">
    <text evidence="1">Belongs to the HyuE racemase family.</text>
</comment>
<dbReference type="RefSeq" id="WP_085847208.1">
    <property type="nucleotide sequence ID" value="NZ_FNZV01000001.1"/>
</dbReference>